<accession>A0A1Y2PE35</accession>
<dbReference type="InParanoid" id="A0A1Y2PE35"/>
<dbReference type="Proteomes" id="UP000194221">
    <property type="component" value="Unassembled WGS sequence"/>
</dbReference>
<dbReference type="RefSeq" id="WP_086029545.1">
    <property type="nucleotide sequence ID" value="NZ_LAPZ01000002.1"/>
</dbReference>
<dbReference type="OrthoDB" id="1446480at2"/>
<reference evidence="2 3" key="1">
    <citation type="submission" date="2015-03" db="EMBL/GenBank/DDBJ databases">
        <title>Genome sequence of Tenacibaculum sp. S2-2, isolated from intestinal microbiota of sea cucumber, Apostichopus japonicas.</title>
        <authorList>
            <person name="Shao Z."/>
            <person name="Wang L."/>
            <person name="Li X."/>
        </authorList>
    </citation>
    <scope>NUCLEOTIDE SEQUENCE [LARGE SCALE GENOMIC DNA]</scope>
    <source>
        <strain evidence="2 3">S2-2</strain>
    </source>
</reference>
<proteinExistence type="predicted"/>
<feature type="chain" id="PRO_5012327642" description="Lipoprotein" evidence="1">
    <location>
        <begin position="22"/>
        <end position="142"/>
    </location>
</feature>
<dbReference type="AlphaFoldDB" id="A0A1Y2PE35"/>
<name>A0A1Y2PE35_9FLAO</name>
<evidence type="ECO:0008006" key="4">
    <source>
        <dbReference type="Google" id="ProtNLM"/>
    </source>
</evidence>
<gene>
    <name evidence="2" type="ORF">WH52_03450</name>
</gene>
<keyword evidence="1" id="KW-0732">Signal</keyword>
<organism evidence="2 3">
    <name type="scientific">Tenacibaculum holothuriorum</name>
    <dbReference type="NCBI Taxonomy" id="1635173"/>
    <lineage>
        <taxon>Bacteria</taxon>
        <taxon>Pseudomonadati</taxon>
        <taxon>Bacteroidota</taxon>
        <taxon>Flavobacteriia</taxon>
        <taxon>Flavobacteriales</taxon>
        <taxon>Flavobacteriaceae</taxon>
        <taxon>Tenacibaculum</taxon>
    </lineage>
</organism>
<protein>
    <recommendedName>
        <fullName evidence="4">Lipoprotein</fullName>
    </recommendedName>
</protein>
<feature type="signal peptide" evidence="1">
    <location>
        <begin position="1"/>
        <end position="21"/>
    </location>
</feature>
<comment type="caution">
    <text evidence="2">The sequence shown here is derived from an EMBL/GenBank/DDBJ whole genome shotgun (WGS) entry which is preliminary data.</text>
</comment>
<sequence>MRKYLTIIILIFTTVFSSCSAQQQVSSIKEIVYKAHTRGSSKEILVKDNVIYTSVNSKKKEIRLTDKQKQYLLSMLKEVNLVTMKDLQAPSNKRNTDGALHAEIQVKKNNDVYTSCTFDDGNPPKELKALVDEIFKLSKLKN</sequence>
<evidence type="ECO:0000256" key="1">
    <source>
        <dbReference type="SAM" id="SignalP"/>
    </source>
</evidence>
<keyword evidence="3" id="KW-1185">Reference proteome</keyword>
<evidence type="ECO:0000313" key="2">
    <source>
        <dbReference type="EMBL" id="OSY88743.1"/>
    </source>
</evidence>
<dbReference type="STRING" id="1635173.WH52_03450"/>
<evidence type="ECO:0000313" key="3">
    <source>
        <dbReference type="Proteomes" id="UP000194221"/>
    </source>
</evidence>
<dbReference type="PROSITE" id="PS51257">
    <property type="entry name" value="PROKAR_LIPOPROTEIN"/>
    <property type="match status" value="1"/>
</dbReference>
<dbReference type="EMBL" id="LAPZ01000002">
    <property type="protein sequence ID" value="OSY88743.1"/>
    <property type="molecule type" value="Genomic_DNA"/>
</dbReference>